<gene>
    <name evidence="1" type="ORF">SEMRO_3896_G351770.1</name>
</gene>
<reference evidence="1" key="1">
    <citation type="submission" date="2020-06" db="EMBL/GenBank/DDBJ databases">
        <authorList>
            <consortium name="Plant Systems Biology data submission"/>
        </authorList>
    </citation>
    <scope>NUCLEOTIDE SEQUENCE</scope>
    <source>
        <strain evidence="1">D6</strain>
    </source>
</reference>
<evidence type="ECO:0000313" key="1">
    <source>
        <dbReference type="EMBL" id="CAB9531724.1"/>
    </source>
</evidence>
<keyword evidence="2" id="KW-1185">Reference proteome</keyword>
<dbReference type="EMBL" id="CAICTM010003894">
    <property type="protein sequence ID" value="CAB9531724.1"/>
    <property type="molecule type" value="Genomic_DNA"/>
</dbReference>
<sequence>MWTEWSVGYFGKAAKDFTNDERNKDGPTKQMYMRRLKVWKVQAYLVGNGHTIEAANEKIKQYYHTDKPTVLSGAIKWDQRNPELRFIPSGIRVRNGIHLNGNGPLGNDLGGILA</sequence>
<dbReference type="Proteomes" id="UP001153069">
    <property type="component" value="Unassembled WGS sequence"/>
</dbReference>
<accession>A0A9N8F4J4</accession>
<name>A0A9N8F4J4_9STRA</name>
<comment type="caution">
    <text evidence="1">The sequence shown here is derived from an EMBL/GenBank/DDBJ whole genome shotgun (WGS) entry which is preliminary data.</text>
</comment>
<dbReference type="AlphaFoldDB" id="A0A9N8F4J4"/>
<evidence type="ECO:0000313" key="2">
    <source>
        <dbReference type="Proteomes" id="UP001153069"/>
    </source>
</evidence>
<proteinExistence type="predicted"/>
<organism evidence="1 2">
    <name type="scientific">Seminavis robusta</name>
    <dbReference type="NCBI Taxonomy" id="568900"/>
    <lineage>
        <taxon>Eukaryota</taxon>
        <taxon>Sar</taxon>
        <taxon>Stramenopiles</taxon>
        <taxon>Ochrophyta</taxon>
        <taxon>Bacillariophyta</taxon>
        <taxon>Bacillariophyceae</taxon>
        <taxon>Bacillariophycidae</taxon>
        <taxon>Naviculales</taxon>
        <taxon>Naviculaceae</taxon>
        <taxon>Seminavis</taxon>
    </lineage>
</organism>
<protein>
    <submittedName>
        <fullName evidence="1">Uncharacterized protein</fullName>
    </submittedName>
</protein>